<gene>
    <name evidence="2" type="ORF">ucyna2_00351</name>
</gene>
<feature type="transmembrane region" description="Helical" evidence="1">
    <location>
        <begin position="30"/>
        <end position="47"/>
    </location>
</feature>
<evidence type="ECO:0000256" key="1">
    <source>
        <dbReference type="SAM" id="Phobius"/>
    </source>
</evidence>
<protein>
    <submittedName>
        <fullName evidence="2">Uncharacterized protein</fullName>
    </submittedName>
</protein>
<feature type="transmembrane region" description="Helical" evidence="1">
    <location>
        <begin position="6"/>
        <end position="23"/>
    </location>
</feature>
<evidence type="ECO:0000313" key="2">
    <source>
        <dbReference type="EMBL" id="KFF41727.1"/>
    </source>
</evidence>
<keyword evidence="1" id="KW-0472">Membrane</keyword>
<organism evidence="2 3">
    <name type="scientific">Candidatus Atelocyanobacterium thalassa isolate SIO64986</name>
    <dbReference type="NCBI Taxonomy" id="1527444"/>
    <lineage>
        <taxon>Bacteria</taxon>
        <taxon>Bacillati</taxon>
        <taxon>Cyanobacteriota</taxon>
        <taxon>Cyanophyceae</taxon>
        <taxon>Oscillatoriophycideae</taxon>
        <taxon>Chroococcales</taxon>
        <taxon>Aphanothecaceae</taxon>
        <taxon>Candidatus Atelocyanobacterium</taxon>
        <taxon>Candidatus Atelocyanobacterium thalassae</taxon>
    </lineage>
</organism>
<dbReference type="EMBL" id="JPSP01000003">
    <property type="protein sequence ID" value="KFF41727.1"/>
    <property type="molecule type" value="Genomic_DNA"/>
</dbReference>
<keyword evidence="1" id="KW-1133">Transmembrane helix</keyword>
<proteinExistence type="predicted"/>
<accession>A0A086CHR3</accession>
<name>A0A086CHR3_9CHRO</name>
<comment type="caution">
    <text evidence="2">The sequence shown here is derived from an EMBL/GenBank/DDBJ whole genome shotgun (WGS) entry which is preliminary data.</text>
</comment>
<dbReference type="Proteomes" id="UP000028922">
    <property type="component" value="Unassembled WGS sequence"/>
</dbReference>
<dbReference type="AlphaFoldDB" id="A0A086CHR3"/>
<sequence>MLLNLIIFITSIIIISIIFRWIFTVIKSTFLTLVSIIIVLTLLKLTFDVDDQELWIKIQSLLKILQDFYK</sequence>
<keyword evidence="1" id="KW-0812">Transmembrane</keyword>
<reference evidence="2 3" key="1">
    <citation type="submission" date="2014-08" db="EMBL/GenBank/DDBJ databases">
        <title>Comparative genomics reveals surprising divergence of two closely related strains of uncultivated UCYN-A cyanobacteria.</title>
        <authorList>
            <person name="Bombar D."/>
            <person name="Heller P."/>
            <person name="Sanchez-Baracaldo P."/>
            <person name="Carter B.J."/>
            <person name="Zert J.P."/>
        </authorList>
    </citation>
    <scope>NUCLEOTIDE SEQUENCE [LARGE SCALE GENOMIC DNA]</scope>
</reference>
<evidence type="ECO:0000313" key="3">
    <source>
        <dbReference type="Proteomes" id="UP000028922"/>
    </source>
</evidence>